<evidence type="ECO:0000256" key="1">
    <source>
        <dbReference type="ARBA" id="ARBA00004370"/>
    </source>
</evidence>
<dbReference type="PANTHER" id="PTHR24365:SF530">
    <property type="entry name" value="MSTPROX-RELATED"/>
    <property type="match status" value="1"/>
</dbReference>
<evidence type="ECO:0000256" key="4">
    <source>
        <dbReference type="ARBA" id="ARBA00022989"/>
    </source>
</evidence>
<dbReference type="Proteomes" id="UP001460270">
    <property type="component" value="Unassembled WGS sequence"/>
</dbReference>
<dbReference type="AlphaFoldDB" id="A0AAW0P6W2"/>
<comment type="subcellular location">
    <subcellularLocation>
        <location evidence="1">Membrane</location>
    </subcellularLocation>
</comment>
<feature type="transmembrane region" description="Helical" evidence="6">
    <location>
        <begin position="278"/>
        <end position="300"/>
    </location>
</feature>
<dbReference type="PROSITE" id="PS50104">
    <property type="entry name" value="TIR"/>
    <property type="match status" value="1"/>
</dbReference>
<dbReference type="Pfam" id="PF13676">
    <property type="entry name" value="TIR_2"/>
    <property type="match status" value="1"/>
</dbReference>
<dbReference type="Gene3D" id="3.40.50.10140">
    <property type="entry name" value="Toll/interleukin-1 receptor homology (TIR) domain"/>
    <property type="match status" value="1"/>
</dbReference>
<feature type="domain" description="TIR" evidence="7">
    <location>
        <begin position="79"/>
        <end position="190"/>
    </location>
</feature>
<evidence type="ECO:0000256" key="2">
    <source>
        <dbReference type="ARBA" id="ARBA00022692"/>
    </source>
</evidence>
<keyword evidence="4 6" id="KW-1133">Transmembrane helix</keyword>
<evidence type="ECO:0000259" key="7">
    <source>
        <dbReference type="PROSITE" id="PS50104"/>
    </source>
</evidence>
<name>A0AAW0P6W2_9GOBI</name>
<sequence>MDRSPAGARVRTKHGPDLLLVPESGLNMDRPSAGVRVRTKHVPDLLLVSESGLNMDRSLLVPEAMDCDPLVIPELSEEESYHVFCSYSSTDSQWTQDLIQQLEDSGLKVCGHEDFMVGHSILDIMSESIHQSQKVLLVLSAEFVRSRWCLLEANMSMFKTRDLPIPLHLAHLTYLDVQLPDFRQQLLRVLCKPNQEMQGCTVVPYQPPYLYDGKTLEPLSPVNEEQLNQFDCGEWSNTVVPQQLHLIVQQPERYSEAIGIINTVSKKKVKYKTFCSQCMYNGGLIAIIFVCGSAMTALFTQLDTTLTPAIEYSSYACLVAVGLYVMYKIVAFRKHEPQRILRELQKAVGQANSLLFEEHILLGAKTNSKLLLVYVSVEGCRQELCDSFQTAILQYSCGYAWSLAKRYFPFPTSSTSSHLKGGVCFCQYVTHQRSLNKSWFSCCRKTDIKSSFRSHLRV</sequence>
<dbReference type="PANTHER" id="PTHR24365">
    <property type="entry name" value="TOLL-LIKE RECEPTOR"/>
    <property type="match status" value="1"/>
</dbReference>
<dbReference type="SMART" id="SM00255">
    <property type="entry name" value="TIR"/>
    <property type="match status" value="1"/>
</dbReference>
<dbReference type="EMBL" id="JBBPFD010000008">
    <property type="protein sequence ID" value="KAK7915962.1"/>
    <property type="molecule type" value="Genomic_DNA"/>
</dbReference>
<keyword evidence="3" id="KW-0732">Signal</keyword>
<keyword evidence="9" id="KW-1185">Reference proteome</keyword>
<gene>
    <name evidence="8" type="ORF">WMY93_011723</name>
</gene>
<feature type="transmembrane region" description="Helical" evidence="6">
    <location>
        <begin position="312"/>
        <end position="332"/>
    </location>
</feature>
<dbReference type="InterPro" id="IPR000157">
    <property type="entry name" value="TIR_dom"/>
</dbReference>
<reference evidence="9" key="1">
    <citation type="submission" date="2024-04" db="EMBL/GenBank/DDBJ databases">
        <title>Salinicola lusitanus LLJ914,a marine bacterium isolated from the Okinawa Trough.</title>
        <authorList>
            <person name="Li J."/>
        </authorList>
    </citation>
    <scope>NUCLEOTIDE SEQUENCE [LARGE SCALE GENOMIC DNA]</scope>
</reference>
<evidence type="ECO:0000313" key="8">
    <source>
        <dbReference type="EMBL" id="KAK7915962.1"/>
    </source>
</evidence>
<dbReference type="GO" id="GO:0006954">
    <property type="term" value="P:inflammatory response"/>
    <property type="evidence" value="ECO:0007669"/>
    <property type="project" value="TreeGrafter"/>
</dbReference>
<dbReference type="GO" id="GO:0005886">
    <property type="term" value="C:plasma membrane"/>
    <property type="evidence" value="ECO:0007669"/>
    <property type="project" value="TreeGrafter"/>
</dbReference>
<evidence type="ECO:0000256" key="6">
    <source>
        <dbReference type="SAM" id="Phobius"/>
    </source>
</evidence>
<dbReference type="SUPFAM" id="SSF52200">
    <property type="entry name" value="Toll/Interleukin receptor TIR domain"/>
    <property type="match status" value="1"/>
</dbReference>
<evidence type="ECO:0000256" key="5">
    <source>
        <dbReference type="ARBA" id="ARBA00023136"/>
    </source>
</evidence>
<comment type="caution">
    <text evidence="8">The sequence shown here is derived from an EMBL/GenBank/DDBJ whole genome shotgun (WGS) entry which is preliminary data.</text>
</comment>
<evidence type="ECO:0000313" key="9">
    <source>
        <dbReference type="Proteomes" id="UP001460270"/>
    </source>
</evidence>
<dbReference type="InterPro" id="IPR035897">
    <property type="entry name" value="Toll_tir_struct_dom_sf"/>
</dbReference>
<proteinExistence type="predicted"/>
<protein>
    <recommendedName>
        <fullName evidence="7">TIR domain-containing protein</fullName>
    </recommendedName>
</protein>
<accession>A0AAW0P6W2</accession>
<keyword evidence="2 6" id="KW-0812">Transmembrane</keyword>
<organism evidence="8 9">
    <name type="scientific">Mugilogobius chulae</name>
    <name type="common">yellowstripe goby</name>
    <dbReference type="NCBI Taxonomy" id="88201"/>
    <lineage>
        <taxon>Eukaryota</taxon>
        <taxon>Metazoa</taxon>
        <taxon>Chordata</taxon>
        <taxon>Craniata</taxon>
        <taxon>Vertebrata</taxon>
        <taxon>Euteleostomi</taxon>
        <taxon>Actinopterygii</taxon>
        <taxon>Neopterygii</taxon>
        <taxon>Teleostei</taxon>
        <taxon>Neoteleostei</taxon>
        <taxon>Acanthomorphata</taxon>
        <taxon>Gobiaria</taxon>
        <taxon>Gobiiformes</taxon>
        <taxon>Gobioidei</taxon>
        <taxon>Gobiidae</taxon>
        <taxon>Gobionellinae</taxon>
        <taxon>Mugilogobius</taxon>
    </lineage>
</organism>
<dbReference type="GO" id="GO:0038023">
    <property type="term" value="F:signaling receptor activity"/>
    <property type="evidence" value="ECO:0007669"/>
    <property type="project" value="TreeGrafter"/>
</dbReference>
<evidence type="ECO:0000256" key="3">
    <source>
        <dbReference type="ARBA" id="ARBA00022729"/>
    </source>
</evidence>
<keyword evidence="5 6" id="KW-0472">Membrane</keyword>
<dbReference type="GO" id="GO:0007165">
    <property type="term" value="P:signal transduction"/>
    <property type="evidence" value="ECO:0007669"/>
    <property type="project" value="InterPro"/>
</dbReference>